<dbReference type="AlphaFoldDB" id="A0A5N3QTX4"/>
<evidence type="ECO:0000313" key="2">
    <source>
        <dbReference type="Proteomes" id="UP000326789"/>
    </source>
</evidence>
<reference evidence="1 2" key="1">
    <citation type="submission" date="2019-09" db="EMBL/GenBank/DDBJ databases">
        <title>Whole genome sequence of Vibrio fortis.</title>
        <authorList>
            <person name="Das S.K."/>
        </authorList>
    </citation>
    <scope>NUCLEOTIDE SEQUENCE [LARGE SCALE GENOMIC DNA]</scope>
    <source>
        <strain evidence="1 2">AN60</strain>
    </source>
</reference>
<dbReference type="Proteomes" id="UP000326789">
    <property type="component" value="Unassembled WGS sequence"/>
</dbReference>
<protein>
    <submittedName>
        <fullName evidence="1">Uncharacterized protein</fullName>
    </submittedName>
</protein>
<accession>A0A5N3QTX4</accession>
<proteinExistence type="predicted"/>
<sequence>MIDLHNKVLLVSLRHIDESENIKFDTFFGVVNTFNDNTVVVDKVGGGGQVDLPYGDNYFEPATGEWYELKNGDWSDEIDFIVHLDVFANDLAYEKYGAKTPTNND</sequence>
<dbReference type="EMBL" id="VWSE01000010">
    <property type="protein sequence ID" value="KAB0285619.1"/>
    <property type="molecule type" value="Genomic_DNA"/>
</dbReference>
<gene>
    <name evidence="1" type="ORF">F2P58_24270</name>
</gene>
<dbReference type="RefSeq" id="WP_150873317.1">
    <property type="nucleotide sequence ID" value="NZ_VWSE01000010.1"/>
</dbReference>
<comment type="caution">
    <text evidence="1">The sequence shown here is derived from an EMBL/GenBank/DDBJ whole genome shotgun (WGS) entry which is preliminary data.</text>
</comment>
<name>A0A5N3QTX4_9VIBR</name>
<organism evidence="1 2">
    <name type="scientific">Vibrio fortis</name>
    <dbReference type="NCBI Taxonomy" id="212667"/>
    <lineage>
        <taxon>Bacteria</taxon>
        <taxon>Pseudomonadati</taxon>
        <taxon>Pseudomonadota</taxon>
        <taxon>Gammaproteobacteria</taxon>
        <taxon>Vibrionales</taxon>
        <taxon>Vibrionaceae</taxon>
        <taxon>Vibrio</taxon>
    </lineage>
</organism>
<evidence type="ECO:0000313" key="1">
    <source>
        <dbReference type="EMBL" id="KAB0285619.1"/>
    </source>
</evidence>